<reference evidence="2" key="1">
    <citation type="submission" date="2017-03" db="EMBL/GenBank/DDBJ databases">
        <title>Phytopthora megakarya and P. palmivora, two closely related causual agents of cacao black pod achieved similar genome size and gene model numbers by different mechanisms.</title>
        <authorList>
            <person name="Ali S."/>
            <person name="Shao J."/>
            <person name="Larry D.J."/>
            <person name="Kronmiller B."/>
            <person name="Shen D."/>
            <person name="Strem M.D."/>
            <person name="Melnick R.L."/>
            <person name="Guiltinan M.J."/>
            <person name="Tyler B.M."/>
            <person name="Meinhardt L.W."/>
            <person name="Bailey B.A."/>
        </authorList>
    </citation>
    <scope>NUCLEOTIDE SEQUENCE [LARGE SCALE GENOMIC DNA]</scope>
    <source>
        <strain evidence="2">zdho120</strain>
    </source>
</reference>
<dbReference type="AlphaFoldDB" id="A0A225WBW9"/>
<organism evidence="1 2">
    <name type="scientific">Phytophthora megakarya</name>
    <dbReference type="NCBI Taxonomy" id="4795"/>
    <lineage>
        <taxon>Eukaryota</taxon>
        <taxon>Sar</taxon>
        <taxon>Stramenopiles</taxon>
        <taxon>Oomycota</taxon>
        <taxon>Peronosporomycetes</taxon>
        <taxon>Peronosporales</taxon>
        <taxon>Peronosporaceae</taxon>
        <taxon>Phytophthora</taxon>
    </lineage>
</organism>
<dbReference type="EMBL" id="NBNE01001166">
    <property type="protein sequence ID" value="OWZ15236.1"/>
    <property type="molecule type" value="Genomic_DNA"/>
</dbReference>
<name>A0A225WBW9_9STRA</name>
<gene>
    <name evidence="1" type="ORF">PHMEG_00011157</name>
</gene>
<keyword evidence="2" id="KW-1185">Reference proteome</keyword>
<protein>
    <submittedName>
        <fullName evidence="1">Uncharacterized protein</fullName>
    </submittedName>
</protein>
<comment type="caution">
    <text evidence="1">The sequence shown here is derived from an EMBL/GenBank/DDBJ whole genome shotgun (WGS) entry which is preliminary data.</text>
</comment>
<proteinExistence type="predicted"/>
<sequence>MMIRSLAGCKEARVINLQVVPMSCLMENLWTPGETMTIPEATKILEAGVEPMDVPMNEPEEVSDDQDSNYDGLLESISVDDGFSKSYLGKHSKSGTGGRCLFGLAAVSEGLYTGSTA</sequence>
<evidence type="ECO:0000313" key="1">
    <source>
        <dbReference type="EMBL" id="OWZ15236.1"/>
    </source>
</evidence>
<evidence type="ECO:0000313" key="2">
    <source>
        <dbReference type="Proteomes" id="UP000198211"/>
    </source>
</evidence>
<accession>A0A225WBW9</accession>
<dbReference type="Proteomes" id="UP000198211">
    <property type="component" value="Unassembled WGS sequence"/>
</dbReference>